<proteinExistence type="predicted"/>
<keyword evidence="2" id="KW-1185">Reference proteome</keyword>
<reference evidence="1 2" key="1">
    <citation type="submission" date="2017-12" db="EMBL/GenBank/DDBJ databases">
        <title>Genomic characterization of T5-related Aeromonas hydrophila phages AhSzq-1 and AhSzw-1 and proposal to be two new species.</title>
        <authorList>
            <person name="Chen L."/>
            <person name="Yuan S."/>
            <person name="Ma Y."/>
        </authorList>
    </citation>
    <scope>NUCLEOTIDE SEQUENCE [LARGE SCALE GENOMIC DNA]</scope>
    <source>
        <strain evidence="1">Seawater</strain>
    </source>
</reference>
<protein>
    <submittedName>
        <fullName evidence="1">Uncharacterized protein</fullName>
    </submittedName>
</protein>
<dbReference type="Proteomes" id="UP000244741">
    <property type="component" value="Segment"/>
</dbReference>
<organism evidence="1 2">
    <name type="scientific">Aeromonas phage AhSzq-1</name>
    <dbReference type="NCBI Taxonomy" id="2138298"/>
    <lineage>
        <taxon>Viruses</taxon>
        <taxon>Duplodnaviria</taxon>
        <taxon>Heunggongvirae</taxon>
        <taxon>Uroviricota</taxon>
        <taxon>Caudoviricetes</taxon>
        <taxon>Demerecviridae</taxon>
        <taxon>Shenzhenvirus</taxon>
        <taxon>Shenzhenvirus AhSzq1</taxon>
    </lineage>
</organism>
<dbReference type="EMBL" id="MG676224">
    <property type="protein sequence ID" value="AVR75941.1"/>
    <property type="molecule type" value="Genomic_DNA"/>
</dbReference>
<gene>
    <name evidence="1" type="ORF">AhSzq1_48</name>
</gene>
<accession>A0A2R4ALM4</accession>
<evidence type="ECO:0000313" key="1">
    <source>
        <dbReference type="EMBL" id="AVR75941.1"/>
    </source>
</evidence>
<sequence>MDVFCNRKQALESNYVVMIPPSKPLNPLRVLTGVTEAHLKTLKEKHKNLVVFKKEQTND</sequence>
<name>A0A2R4ALM4_9CAUD</name>
<evidence type="ECO:0000313" key="2">
    <source>
        <dbReference type="Proteomes" id="UP000244741"/>
    </source>
</evidence>